<keyword evidence="2" id="KW-1185">Reference proteome</keyword>
<gene>
    <name evidence="1" type="ORF">Amon02_000932800</name>
</gene>
<organism evidence="1 2">
    <name type="scientific">Ambrosiozyma monospora</name>
    <name type="common">Yeast</name>
    <name type="synonym">Endomycopsis monosporus</name>
    <dbReference type="NCBI Taxonomy" id="43982"/>
    <lineage>
        <taxon>Eukaryota</taxon>
        <taxon>Fungi</taxon>
        <taxon>Dikarya</taxon>
        <taxon>Ascomycota</taxon>
        <taxon>Saccharomycotina</taxon>
        <taxon>Pichiomycetes</taxon>
        <taxon>Pichiales</taxon>
        <taxon>Pichiaceae</taxon>
        <taxon>Ambrosiozyma</taxon>
    </lineage>
</organism>
<name>A0ACB5TR97_AMBMO</name>
<dbReference type="EMBL" id="BSXS01008726">
    <property type="protein sequence ID" value="GME93459.1"/>
    <property type="molecule type" value="Genomic_DNA"/>
</dbReference>
<protein>
    <submittedName>
        <fullName evidence="1">Unnamed protein product</fullName>
    </submittedName>
</protein>
<evidence type="ECO:0000313" key="1">
    <source>
        <dbReference type="EMBL" id="GME93459.1"/>
    </source>
</evidence>
<evidence type="ECO:0000313" key="2">
    <source>
        <dbReference type="Proteomes" id="UP001165064"/>
    </source>
</evidence>
<sequence>MCFYSAFHHYELVKLESHITSWGNLISSSYSSDQPSSHVHNLSRVIVFTFIATLIGQCTVVYKICSSFSRHTAQEVGNQSQLTFANNWFTFHRCLLLLCNFFTTGLLIVLSFLLNQSTTEVNAIIDQLDWRCIILLPLSFWFFILADYSAAKEKKNILKLILIGDIVLIYFCVDTAVKVGEKTSWITPSLALFGGFALVLPILFFFASLILLYWQFGRGLYQIHESDYKWIFKDR</sequence>
<comment type="caution">
    <text evidence="1">The sequence shown here is derived from an EMBL/GenBank/DDBJ whole genome shotgun (WGS) entry which is preliminary data.</text>
</comment>
<reference evidence="1" key="1">
    <citation type="submission" date="2023-04" db="EMBL/GenBank/DDBJ databases">
        <title>Ambrosiozyma monospora NBRC 10751.</title>
        <authorList>
            <person name="Ichikawa N."/>
            <person name="Sato H."/>
            <person name="Tonouchi N."/>
        </authorList>
    </citation>
    <scope>NUCLEOTIDE SEQUENCE</scope>
    <source>
        <strain evidence="1">NBRC 10751</strain>
    </source>
</reference>
<dbReference type="Proteomes" id="UP001165064">
    <property type="component" value="Unassembled WGS sequence"/>
</dbReference>
<proteinExistence type="predicted"/>
<accession>A0ACB5TR97</accession>